<keyword evidence="2" id="KW-0378">Hydrolase</keyword>
<dbReference type="InterPro" id="IPR052165">
    <property type="entry name" value="Membrane_assoc_protease"/>
</dbReference>
<evidence type="ECO:0000313" key="2">
    <source>
        <dbReference type="EMBL" id="SDB60546.1"/>
    </source>
</evidence>
<keyword evidence="2" id="KW-0645">Protease</keyword>
<dbReference type="OrthoDB" id="5432219at2"/>
<keyword evidence="1" id="KW-0472">Membrane</keyword>
<keyword evidence="3" id="KW-1185">Reference proteome</keyword>
<dbReference type="GO" id="GO:0008233">
    <property type="term" value="F:peptidase activity"/>
    <property type="evidence" value="ECO:0007669"/>
    <property type="project" value="UniProtKB-KW"/>
</dbReference>
<proteinExistence type="predicted"/>
<gene>
    <name evidence="2" type="ORF">SAMN05660653_03110</name>
</gene>
<keyword evidence="1" id="KW-1133">Transmembrane helix</keyword>
<protein>
    <submittedName>
        <fullName evidence="2">Membrane protein implicated in regulation of membrane protease activity</fullName>
    </submittedName>
</protein>
<dbReference type="GO" id="GO:0006508">
    <property type="term" value="P:proteolysis"/>
    <property type="evidence" value="ECO:0007669"/>
    <property type="project" value="UniProtKB-KW"/>
</dbReference>
<feature type="transmembrane region" description="Helical" evidence="1">
    <location>
        <begin position="55"/>
        <end position="71"/>
    </location>
</feature>
<accession>A0A1G6ET08</accession>
<sequence length="158" mass="18001">MSFDALLSPWLAWFLLGIAFVFLELFLPVFIFLFFGIGCLGVVLALFVFDLDLSQQLVVFILTTIISLFVFRKWMMRTFRGVTANHQGMDFDDFPLGERVLVLKSILPPNTGRIQHRGTAWDAVADEAVDAGQTVEIVKYADDSRHVFLVRRIKEPSE</sequence>
<dbReference type="PANTHER" id="PTHR33507:SF3">
    <property type="entry name" value="INNER MEMBRANE PROTEIN YBBJ"/>
    <property type="match status" value="1"/>
</dbReference>
<dbReference type="Gene3D" id="2.40.50.140">
    <property type="entry name" value="Nucleic acid-binding proteins"/>
    <property type="match status" value="1"/>
</dbReference>
<evidence type="ECO:0000256" key="1">
    <source>
        <dbReference type="SAM" id="Phobius"/>
    </source>
</evidence>
<feature type="transmembrane region" description="Helical" evidence="1">
    <location>
        <begin position="6"/>
        <end position="23"/>
    </location>
</feature>
<feature type="transmembrane region" description="Helical" evidence="1">
    <location>
        <begin position="30"/>
        <end position="49"/>
    </location>
</feature>
<organism evidence="2 3">
    <name type="scientific">Desulfonatronum thiosulfatophilum</name>
    <dbReference type="NCBI Taxonomy" id="617002"/>
    <lineage>
        <taxon>Bacteria</taxon>
        <taxon>Pseudomonadati</taxon>
        <taxon>Thermodesulfobacteriota</taxon>
        <taxon>Desulfovibrionia</taxon>
        <taxon>Desulfovibrionales</taxon>
        <taxon>Desulfonatronaceae</taxon>
        <taxon>Desulfonatronum</taxon>
    </lineage>
</organism>
<dbReference type="PANTHER" id="PTHR33507">
    <property type="entry name" value="INNER MEMBRANE PROTEIN YBBJ"/>
    <property type="match status" value="1"/>
</dbReference>
<dbReference type="GO" id="GO:0005886">
    <property type="term" value="C:plasma membrane"/>
    <property type="evidence" value="ECO:0007669"/>
    <property type="project" value="TreeGrafter"/>
</dbReference>
<dbReference type="RefSeq" id="WP_092123742.1">
    <property type="nucleotide sequence ID" value="NZ_FMXO01000022.1"/>
</dbReference>
<dbReference type="STRING" id="617002.SAMN05660653_03110"/>
<dbReference type="InterPro" id="IPR012340">
    <property type="entry name" value="NA-bd_OB-fold"/>
</dbReference>
<reference evidence="2 3" key="1">
    <citation type="submission" date="2016-10" db="EMBL/GenBank/DDBJ databases">
        <authorList>
            <person name="de Groot N.N."/>
        </authorList>
    </citation>
    <scope>NUCLEOTIDE SEQUENCE [LARGE SCALE GENOMIC DNA]</scope>
    <source>
        <strain evidence="2 3">ASO4-2</strain>
    </source>
</reference>
<keyword evidence="1" id="KW-0812">Transmembrane</keyword>
<dbReference type="Proteomes" id="UP000198771">
    <property type="component" value="Unassembled WGS sequence"/>
</dbReference>
<dbReference type="EMBL" id="FMXO01000022">
    <property type="protein sequence ID" value="SDB60546.1"/>
    <property type="molecule type" value="Genomic_DNA"/>
</dbReference>
<evidence type="ECO:0000313" key="3">
    <source>
        <dbReference type="Proteomes" id="UP000198771"/>
    </source>
</evidence>
<name>A0A1G6ET08_9BACT</name>
<dbReference type="AlphaFoldDB" id="A0A1G6ET08"/>